<name>A0A392RDR3_9FABA</name>
<sequence length="64" mass="7245">RCTTAGKVCDVIIDSGSCENVVSNYMVEKLELPTQSHPRPYKLQWLNKGSEGYEALPCDLFHWS</sequence>
<dbReference type="AlphaFoldDB" id="A0A392RDR3"/>
<accession>A0A392RDR3</accession>
<protein>
    <recommendedName>
        <fullName evidence="3">Asp_protease_2 domain-containing protein</fullName>
    </recommendedName>
</protein>
<evidence type="ECO:0008006" key="3">
    <source>
        <dbReference type="Google" id="ProtNLM"/>
    </source>
</evidence>
<dbReference type="Proteomes" id="UP000265520">
    <property type="component" value="Unassembled WGS sequence"/>
</dbReference>
<proteinExistence type="predicted"/>
<reference evidence="1 2" key="1">
    <citation type="journal article" date="2018" name="Front. Plant Sci.">
        <title>Red Clover (Trifolium pratense) and Zigzag Clover (T. medium) - A Picture of Genomic Similarities and Differences.</title>
        <authorList>
            <person name="Dluhosova J."/>
            <person name="Istvanek J."/>
            <person name="Nedelnik J."/>
            <person name="Repkova J."/>
        </authorList>
    </citation>
    <scope>NUCLEOTIDE SEQUENCE [LARGE SCALE GENOMIC DNA]</scope>
    <source>
        <strain evidence="2">cv. 10/8</strain>
        <tissue evidence="1">Leaf</tissue>
    </source>
</reference>
<feature type="non-terminal residue" evidence="1">
    <location>
        <position position="1"/>
    </location>
</feature>
<dbReference type="PANTHER" id="PTHR35046">
    <property type="entry name" value="ZINC KNUCKLE (CCHC-TYPE) FAMILY PROTEIN"/>
    <property type="match status" value="1"/>
</dbReference>
<evidence type="ECO:0000313" key="2">
    <source>
        <dbReference type="Proteomes" id="UP000265520"/>
    </source>
</evidence>
<comment type="caution">
    <text evidence="1">The sequence shown here is derived from an EMBL/GenBank/DDBJ whole genome shotgun (WGS) entry which is preliminary data.</text>
</comment>
<evidence type="ECO:0000313" key="1">
    <source>
        <dbReference type="EMBL" id="MCI34389.1"/>
    </source>
</evidence>
<dbReference type="EMBL" id="LXQA010213214">
    <property type="protein sequence ID" value="MCI34389.1"/>
    <property type="molecule type" value="Genomic_DNA"/>
</dbReference>
<dbReference type="PANTHER" id="PTHR35046:SF9">
    <property type="entry name" value="RNA-DIRECTED DNA POLYMERASE"/>
    <property type="match status" value="1"/>
</dbReference>
<keyword evidence="2" id="KW-1185">Reference proteome</keyword>
<organism evidence="1 2">
    <name type="scientific">Trifolium medium</name>
    <dbReference type="NCBI Taxonomy" id="97028"/>
    <lineage>
        <taxon>Eukaryota</taxon>
        <taxon>Viridiplantae</taxon>
        <taxon>Streptophyta</taxon>
        <taxon>Embryophyta</taxon>
        <taxon>Tracheophyta</taxon>
        <taxon>Spermatophyta</taxon>
        <taxon>Magnoliopsida</taxon>
        <taxon>eudicotyledons</taxon>
        <taxon>Gunneridae</taxon>
        <taxon>Pentapetalae</taxon>
        <taxon>rosids</taxon>
        <taxon>fabids</taxon>
        <taxon>Fabales</taxon>
        <taxon>Fabaceae</taxon>
        <taxon>Papilionoideae</taxon>
        <taxon>50 kb inversion clade</taxon>
        <taxon>NPAAA clade</taxon>
        <taxon>Hologalegina</taxon>
        <taxon>IRL clade</taxon>
        <taxon>Trifolieae</taxon>
        <taxon>Trifolium</taxon>
    </lineage>
</organism>